<comment type="caution">
    <text evidence="2">The sequence shown here is derived from an EMBL/GenBank/DDBJ whole genome shotgun (WGS) entry which is preliminary data.</text>
</comment>
<feature type="transmembrane region" description="Helical" evidence="1">
    <location>
        <begin position="29"/>
        <end position="52"/>
    </location>
</feature>
<name>A0A812SQ75_9DINO</name>
<protein>
    <submittedName>
        <fullName evidence="2">Uncharacterized protein</fullName>
    </submittedName>
</protein>
<dbReference type="EMBL" id="CAJNDS010002459">
    <property type="protein sequence ID" value="CAE7485251.1"/>
    <property type="molecule type" value="Genomic_DNA"/>
</dbReference>
<keyword evidence="1" id="KW-0472">Membrane</keyword>
<keyword evidence="3" id="KW-1185">Reference proteome</keyword>
<keyword evidence="1" id="KW-0812">Transmembrane</keyword>
<proteinExistence type="predicted"/>
<reference evidence="2" key="1">
    <citation type="submission" date="2021-02" db="EMBL/GenBank/DDBJ databases">
        <authorList>
            <person name="Dougan E. K."/>
            <person name="Rhodes N."/>
            <person name="Thang M."/>
            <person name="Chan C."/>
        </authorList>
    </citation>
    <scope>NUCLEOTIDE SEQUENCE</scope>
</reference>
<evidence type="ECO:0000256" key="1">
    <source>
        <dbReference type="SAM" id="Phobius"/>
    </source>
</evidence>
<sequence>MMFFRVNKLGFFRQSSKQHPEINHCLQSAFAILSFTLFAIILILLCVVIFFLQVRGILDIHFCGQHFAPKTTASFCALSLAFCLPSALLVRSSSGSLQYPGPLF</sequence>
<accession>A0A812SQ75</accession>
<feature type="transmembrane region" description="Helical" evidence="1">
    <location>
        <begin position="72"/>
        <end position="90"/>
    </location>
</feature>
<dbReference type="AlphaFoldDB" id="A0A812SQ75"/>
<organism evidence="2 3">
    <name type="scientific">Symbiodinium natans</name>
    <dbReference type="NCBI Taxonomy" id="878477"/>
    <lineage>
        <taxon>Eukaryota</taxon>
        <taxon>Sar</taxon>
        <taxon>Alveolata</taxon>
        <taxon>Dinophyceae</taxon>
        <taxon>Suessiales</taxon>
        <taxon>Symbiodiniaceae</taxon>
        <taxon>Symbiodinium</taxon>
    </lineage>
</organism>
<evidence type="ECO:0000313" key="3">
    <source>
        <dbReference type="Proteomes" id="UP000604046"/>
    </source>
</evidence>
<dbReference type="Proteomes" id="UP000604046">
    <property type="component" value="Unassembled WGS sequence"/>
</dbReference>
<gene>
    <name evidence="2" type="ORF">SNAT2548_LOCUS27225</name>
</gene>
<evidence type="ECO:0000313" key="2">
    <source>
        <dbReference type="EMBL" id="CAE7485251.1"/>
    </source>
</evidence>
<keyword evidence="1" id="KW-1133">Transmembrane helix</keyword>